<evidence type="ECO:0000259" key="8">
    <source>
        <dbReference type="PROSITE" id="PS50048"/>
    </source>
</evidence>
<proteinExistence type="predicted"/>
<feature type="compositionally biased region" description="Low complexity" evidence="7">
    <location>
        <begin position="21"/>
        <end position="34"/>
    </location>
</feature>
<dbReference type="Pfam" id="PF00172">
    <property type="entry name" value="Zn_clus"/>
    <property type="match status" value="1"/>
</dbReference>
<evidence type="ECO:0000256" key="1">
    <source>
        <dbReference type="ARBA" id="ARBA00022723"/>
    </source>
</evidence>
<dbReference type="SMART" id="SM00066">
    <property type="entry name" value="GAL4"/>
    <property type="match status" value="1"/>
</dbReference>
<dbReference type="Proteomes" id="UP000002037">
    <property type="component" value="Unassembled WGS sequence"/>
</dbReference>
<accession>C5M9L5</accession>
<feature type="domain" description="Zn(2)-C6 fungal-type" evidence="8">
    <location>
        <begin position="118"/>
        <end position="149"/>
    </location>
</feature>
<dbReference type="InterPro" id="IPR051430">
    <property type="entry name" value="Fungal_TF_Env_Response"/>
</dbReference>
<keyword evidence="1" id="KW-0479">Metal-binding</keyword>
<dbReference type="PANTHER" id="PTHR31944:SF131">
    <property type="entry name" value="HEME-RESPONSIVE ZINC FINGER TRANSCRIPTION FACTOR HAP1"/>
    <property type="match status" value="1"/>
</dbReference>
<feature type="compositionally biased region" description="Low complexity" evidence="7">
    <location>
        <begin position="92"/>
        <end position="106"/>
    </location>
</feature>
<dbReference type="InterPro" id="IPR001138">
    <property type="entry name" value="Zn2Cys6_DnaBD"/>
</dbReference>
<keyword evidence="2" id="KW-0862">Zinc</keyword>
<evidence type="ECO:0000256" key="2">
    <source>
        <dbReference type="ARBA" id="ARBA00022833"/>
    </source>
</evidence>
<evidence type="ECO:0000313" key="9">
    <source>
        <dbReference type="EMBL" id="EER33359.1"/>
    </source>
</evidence>
<dbReference type="GO" id="GO:0005634">
    <property type="term" value="C:nucleus"/>
    <property type="evidence" value="ECO:0007669"/>
    <property type="project" value="TreeGrafter"/>
</dbReference>
<sequence length="925" mass="105677">MENNLSKLTSLASQSDLNINSSSTSSSSSPTTTPNNGITQTQPSISSDVPPLLPTAPTVHSSSNSPITTTTTTTTTTNTHTSTPEIIASQPSSDSNSTSTSTSNSTAGKPKRQRRSYSCGPCKLLKIKCDLQIPCSACKKFKRINRCLLQPPQPPSEQELNKIKERKKRSNIKKMRLSNDFVQTYNTSSDCIPSLASSIDATSLNLEKLNRLDDSSLNSHSHKGPSATSSSSSYTNTNNSNGKGSKNTHNNSASTIPSQRVTHSLIQIRPRQPRFQPETTTTENYHSINFLTTPTAKGANQTTVNFDDNIHAGDIIENLASLDRQRFIDLTMVDIKRIKRLLPRDYSIFETLAKYYLNSVNPILVDLQDHTEIMNQSKLTYDKLLAIDDENPKNLSLNIPFNLIELRNLSLSFLILANGLLFDFRDTSANPSNFLLEKTLYKPKKDIIDDWIKISKFIKVKVLSYESLTDIIFLMDWYLIAKNFYDYNNMMVDNYLEYNNLLNYLVLSNDFISTVEDPNNENSSSPGPECSKDDSPYPESRVFNVLAKYWIQIRLVEIEFTFFQFKGSLLLSNQLKNTVVPHKKLLDLLYKQSQLDSISQSTLEVWGLYYRRSRNTTSIRGIIKDYLLLYSYIHATLKNELKFLQANLPPPDSPVTSLEVELLIKNQRILLLFIKWLSFIRIESNYFPSLRYTTYLTTIMNLFNHFLYLNGRSNNAILTTILTNYSACYMKHFYQCLAFQGLFLVLLKNSISTHKCFKIDLPKIYHYMVQQFQSALSVFLNNEDIIKLNANVTSFGICSGLITELNNYINDFNEPIDDLTDLIYDLKPRISAINWDFLIDYFFGSRDNFARYIEKIWDLFQFLKIDDTDLSYEDTAELKHIPITHKIDLNDQLIDENLGKFSGFEFDTDMVNDYVKHCVEPNIHN</sequence>
<feature type="compositionally biased region" description="Polar residues" evidence="7">
    <location>
        <begin position="35"/>
        <end position="47"/>
    </location>
</feature>
<evidence type="ECO:0000256" key="7">
    <source>
        <dbReference type="SAM" id="MobiDB-lite"/>
    </source>
</evidence>
<feature type="compositionally biased region" description="Low complexity" evidence="7">
    <location>
        <begin position="60"/>
        <end position="84"/>
    </location>
</feature>
<feature type="compositionally biased region" description="Polar residues" evidence="7">
    <location>
        <begin position="253"/>
        <end position="263"/>
    </location>
</feature>
<feature type="region of interest" description="Disordered" evidence="7">
    <location>
        <begin position="215"/>
        <end position="263"/>
    </location>
</feature>
<feature type="region of interest" description="Disordered" evidence="7">
    <location>
        <begin position="149"/>
        <end position="174"/>
    </location>
</feature>
<dbReference type="PROSITE" id="PS50048">
    <property type="entry name" value="ZN2_CY6_FUNGAL_2"/>
    <property type="match status" value="1"/>
</dbReference>
<dbReference type="HOGENOM" id="CLU_318556_0_0_1"/>
<keyword evidence="5" id="KW-0804">Transcription</keyword>
<reference evidence="9 10" key="1">
    <citation type="journal article" date="2009" name="Nature">
        <title>Evolution of pathogenicity and sexual reproduction in eight Candida genomes.</title>
        <authorList>
            <person name="Butler G."/>
            <person name="Rasmussen M.D."/>
            <person name="Lin M.F."/>
            <person name="Santos M.A."/>
            <person name="Sakthikumar S."/>
            <person name="Munro C.A."/>
            <person name="Rheinbay E."/>
            <person name="Grabherr M."/>
            <person name="Forche A."/>
            <person name="Reedy J.L."/>
            <person name="Agrafioti I."/>
            <person name="Arnaud M.B."/>
            <person name="Bates S."/>
            <person name="Brown A.J."/>
            <person name="Brunke S."/>
            <person name="Costanzo M.C."/>
            <person name="Fitzpatrick D.A."/>
            <person name="de Groot P.W."/>
            <person name="Harris D."/>
            <person name="Hoyer L.L."/>
            <person name="Hube B."/>
            <person name="Klis F.M."/>
            <person name="Kodira C."/>
            <person name="Lennard N."/>
            <person name="Logue M.E."/>
            <person name="Martin R."/>
            <person name="Neiman A.M."/>
            <person name="Nikolaou E."/>
            <person name="Quail M.A."/>
            <person name="Quinn J."/>
            <person name="Santos M.C."/>
            <person name="Schmitzberger F.F."/>
            <person name="Sherlock G."/>
            <person name="Shah P."/>
            <person name="Silverstein K.A."/>
            <person name="Skrzypek M.S."/>
            <person name="Soll D."/>
            <person name="Staggs R."/>
            <person name="Stansfield I."/>
            <person name="Stumpf M.P."/>
            <person name="Sudbery P.E."/>
            <person name="Srikantha T."/>
            <person name="Zeng Q."/>
            <person name="Berman J."/>
            <person name="Berriman M."/>
            <person name="Heitman J."/>
            <person name="Gow N.A."/>
            <person name="Lorenz M.C."/>
            <person name="Birren B.W."/>
            <person name="Kellis M."/>
            <person name="Cuomo C.A."/>
        </authorList>
    </citation>
    <scope>NUCLEOTIDE SEQUENCE [LARGE SCALE GENOMIC DNA]</scope>
    <source>
        <strain evidence="10">ATCC MYA-3404 / T1</strain>
    </source>
</reference>
<evidence type="ECO:0000256" key="5">
    <source>
        <dbReference type="ARBA" id="ARBA00023163"/>
    </source>
</evidence>
<keyword evidence="4" id="KW-0238">DNA-binding</keyword>
<dbReference type="OrthoDB" id="1747771at2759"/>
<evidence type="ECO:0000256" key="6">
    <source>
        <dbReference type="ARBA" id="ARBA00023242"/>
    </source>
</evidence>
<dbReference type="AlphaFoldDB" id="C5M9L5"/>
<feature type="compositionally biased region" description="Low complexity" evidence="7">
    <location>
        <begin position="224"/>
        <end position="252"/>
    </location>
</feature>
<feature type="compositionally biased region" description="Polar residues" evidence="7">
    <location>
        <begin position="1"/>
        <end position="20"/>
    </location>
</feature>
<dbReference type="PROSITE" id="PS00463">
    <property type="entry name" value="ZN2_CY6_FUNGAL_1"/>
    <property type="match status" value="1"/>
</dbReference>
<dbReference type="InterPro" id="IPR036864">
    <property type="entry name" value="Zn2-C6_fun-type_DNA-bd_sf"/>
</dbReference>
<keyword evidence="3" id="KW-0805">Transcription regulation</keyword>
<dbReference type="RefSeq" id="XP_002547880.1">
    <property type="nucleotide sequence ID" value="XM_002547834.1"/>
</dbReference>
<dbReference type="GO" id="GO:0001228">
    <property type="term" value="F:DNA-binding transcription activator activity, RNA polymerase II-specific"/>
    <property type="evidence" value="ECO:0007669"/>
    <property type="project" value="TreeGrafter"/>
</dbReference>
<dbReference type="STRING" id="294747.C5M9L5"/>
<evidence type="ECO:0000256" key="3">
    <source>
        <dbReference type="ARBA" id="ARBA00023015"/>
    </source>
</evidence>
<dbReference type="GO" id="GO:0008270">
    <property type="term" value="F:zinc ion binding"/>
    <property type="evidence" value="ECO:0007669"/>
    <property type="project" value="InterPro"/>
</dbReference>
<evidence type="ECO:0000256" key="4">
    <source>
        <dbReference type="ARBA" id="ARBA00023125"/>
    </source>
</evidence>
<protein>
    <recommendedName>
        <fullName evidence="8">Zn(2)-C6 fungal-type domain-containing protein</fullName>
    </recommendedName>
</protein>
<name>C5M9L5_CANTT</name>
<feature type="compositionally biased region" description="Basic residues" evidence="7">
    <location>
        <begin position="164"/>
        <end position="174"/>
    </location>
</feature>
<dbReference type="EMBL" id="GG692397">
    <property type="protein sequence ID" value="EER33359.1"/>
    <property type="molecule type" value="Genomic_DNA"/>
</dbReference>
<keyword evidence="10" id="KW-1185">Reference proteome</keyword>
<dbReference type="VEuPathDB" id="FungiDB:CTRG_02177"/>
<keyword evidence="6" id="KW-0539">Nucleus</keyword>
<dbReference type="GeneID" id="8296311"/>
<dbReference type="KEGG" id="ctp:CTRG_02177"/>
<gene>
    <name evidence="9" type="ORF">CTRG_02177</name>
</gene>
<evidence type="ECO:0000313" key="10">
    <source>
        <dbReference type="Proteomes" id="UP000002037"/>
    </source>
</evidence>
<dbReference type="CDD" id="cd00067">
    <property type="entry name" value="GAL4"/>
    <property type="match status" value="1"/>
</dbReference>
<dbReference type="PANTHER" id="PTHR31944">
    <property type="entry name" value="HEME-RESPONSIVE ZINC FINGER TRANSCRIPTION FACTOR HAP1"/>
    <property type="match status" value="1"/>
</dbReference>
<dbReference type="GO" id="GO:0000978">
    <property type="term" value="F:RNA polymerase II cis-regulatory region sequence-specific DNA binding"/>
    <property type="evidence" value="ECO:0007669"/>
    <property type="project" value="TreeGrafter"/>
</dbReference>
<feature type="region of interest" description="Disordered" evidence="7">
    <location>
        <begin position="1"/>
        <end position="117"/>
    </location>
</feature>
<dbReference type="SUPFAM" id="SSF57701">
    <property type="entry name" value="Zn2/Cys6 DNA-binding domain"/>
    <property type="match status" value="1"/>
</dbReference>
<dbReference type="eggNOG" id="ENOG502S81P">
    <property type="taxonomic scope" value="Eukaryota"/>
</dbReference>
<organism evidence="9 10">
    <name type="scientific">Candida tropicalis (strain ATCC MYA-3404 / T1)</name>
    <name type="common">Yeast</name>
    <dbReference type="NCBI Taxonomy" id="294747"/>
    <lineage>
        <taxon>Eukaryota</taxon>
        <taxon>Fungi</taxon>
        <taxon>Dikarya</taxon>
        <taxon>Ascomycota</taxon>
        <taxon>Saccharomycotina</taxon>
        <taxon>Pichiomycetes</taxon>
        <taxon>Debaryomycetaceae</taxon>
        <taxon>Candida/Lodderomyces clade</taxon>
        <taxon>Candida</taxon>
    </lineage>
</organism>